<evidence type="ECO:0000259" key="4">
    <source>
        <dbReference type="PROSITE" id="PS01124"/>
    </source>
</evidence>
<evidence type="ECO:0000256" key="3">
    <source>
        <dbReference type="ARBA" id="ARBA00023163"/>
    </source>
</evidence>
<dbReference type="SUPFAM" id="SSF46689">
    <property type="entry name" value="Homeodomain-like"/>
    <property type="match status" value="2"/>
</dbReference>
<dbReference type="PANTHER" id="PTHR46796:SF12">
    <property type="entry name" value="HTH-TYPE DNA-BINDING TRANSCRIPTIONAL ACTIVATOR EUTR"/>
    <property type="match status" value="1"/>
</dbReference>
<dbReference type="PANTHER" id="PTHR46796">
    <property type="entry name" value="HTH-TYPE TRANSCRIPTIONAL ACTIVATOR RHAS-RELATED"/>
    <property type="match status" value="1"/>
</dbReference>
<protein>
    <submittedName>
        <fullName evidence="5">AraC-type DNA-binding protein</fullName>
    </submittedName>
</protein>
<dbReference type="AlphaFoldDB" id="A0A1H8U0V5"/>
<dbReference type="InterPro" id="IPR009057">
    <property type="entry name" value="Homeodomain-like_sf"/>
</dbReference>
<dbReference type="STRING" id="406100.SAMN04488052_10570"/>
<evidence type="ECO:0000313" key="6">
    <source>
        <dbReference type="Proteomes" id="UP000199657"/>
    </source>
</evidence>
<dbReference type="InterPro" id="IPR018062">
    <property type="entry name" value="HTH_AraC-typ_CS"/>
</dbReference>
<dbReference type="PROSITE" id="PS01124">
    <property type="entry name" value="HTH_ARAC_FAMILY_2"/>
    <property type="match status" value="1"/>
</dbReference>
<dbReference type="PROSITE" id="PS00041">
    <property type="entry name" value="HTH_ARAC_FAMILY_1"/>
    <property type="match status" value="1"/>
</dbReference>
<dbReference type="OrthoDB" id="5622169at2"/>
<dbReference type="RefSeq" id="WP_091644266.1">
    <property type="nucleotide sequence ID" value="NZ_FOEG01000005.1"/>
</dbReference>
<evidence type="ECO:0000313" key="5">
    <source>
        <dbReference type="EMBL" id="SEO96494.1"/>
    </source>
</evidence>
<dbReference type="InterPro" id="IPR018060">
    <property type="entry name" value="HTH_AraC"/>
</dbReference>
<feature type="domain" description="HTH araC/xylS-type" evidence="4">
    <location>
        <begin position="146"/>
        <end position="243"/>
    </location>
</feature>
<keyword evidence="6" id="KW-1185">Reference proteome</keyword>
<dbReference type="GO" id="GO:0043565">
    <property type="term" value="F:sequence-specific DNA binding"/>
    <property type="evidence" value="ECO:0007669"/>
    <property type="project" value="InterPro"/>
</dbReference>
<dbReference type="InterPro" id="IPR050204">
    <property type="entry name" value="AraC_XylS_family_regulators"/>
</dbReference>
<accession>A0A1H8U0V5</accession>
<dbReference type="GO" id="GO:0003700">
    <property type="term" value="F:DNA-binding transcription factor activity"/>
    <property type="evidence" value="ECO:0007669"/>
    <property type="project" value="InterPro"/>
</dbReference>
<dbReference type="SMART" id="SM00342">
    <property type="entry name" value="HTH_ARAC"/>
    <property type="match status" value="1"/>
</dbReference>
<name>A0A1H8U0V5_9GAMM</name>
<evidence type="ECO:0000256" key="1">
    <source>
        <dbReference type="ARBA" id="ARBA00023015"/>
    </source>
</evidence>
<keyword evidence="2 5" id="KW-0238">DNA-binding</keyword>
<gene>
    <name evidence="5" type="ORF">SAMN04488052_10570</name>
</gene>
<sequence length="264" mass="29384">MARAQRRGIIYAGCGWLAYLGPTPPLSAHAHPALGLYVGLDGPIRVGDATRSVPLLCVPPETVTPPITPDGREMAFLFLSAEHPAFADARARTERSSCHETPGQLQTLAALLREIRRERTGGDEAFTRIAEALALEDTPPTHSRLERALAWLRDHPTDELSLEDVARHVHLSPRRFQTVFREGTGIRFRRYRLWQRLQAAAEELPQYRHLTDLALTAGFADLAHLSRSFRDMFGIAPFKGLRAAGPFSFRPIRNLHPPSAGLTH</sequence>
<evidence type="ECO:0000256" key="2">
    <source>
        <dbReference type="ARBA" id="ARBA00023125"/>
    </source>
</evidence>
<dbReference type="Gene3D" id="1.10.10.60">
    <property type="entry name" value="Homeodomain-like"/>
    <property type="match status" value="1"/>
</dbReference>
<dbReference type="EMBL" id="FOEG01000005">
    <property type="protein sequence ID" value="SEO96494.1"/>
    <property type="molecule type" value="Genomic_DNA"/>
</dbReference>
<dbReference type="Pfam" id="PF12833">
    <property type="entry name" value="HTH_18"/>
    <property type="match status" value="1"/>
</dbReference>
<reference evidence="5 6" key="1">
    <citation type="submission" date="2016-10" db="EMBL/GenBank/DDBJ databases">
        <authorList>
            <person name="de Groot N.N."/>
        </authorList>
    </citation>
    <scope>NUCLEOTIDE SEQUENCE [LARGE SCALE GENOMIC DNA]</scope>
    <source>
        <strain evidence="5 6">CGMCC 1.6291</strain>
    </source>
</reference>
<dbReference type="Proteomes" id="UP000199657">
    <property type="component" value="Unassembled WGS sequence"/>
</dbReference>
<keyword evidence="3" id="KW-0804">Transcription</keyword>
<proteinExistence type="predicted"/>
<keyword evidence="1" id="KW-0805">Transcription regulation</keyword>
<organism evidence="5 6">
    <name type="scientific">Aquisalimonas asiatica</name>
    <dbReference type="NCBI Taxonomy" id="406100"/>
    <lineage>
        <taxon>Bacteria</taxon>
        <taxon>Pseudomonadati</taxon>
        <taxon>Pseudomonadota</taxon>
        <taxon>Gammaproteobacteria</taxon>
        <taxon>Chromatiales</taxon>
        <taxon>Ectothiorhodospiraceae</taxon>
        <taxon>Aquisalimonas</taxon>
    </lineage>
</organism>